<dbReference type="EMBL" id="JACHNH010000001">
    <property type="protein sequence ID" value="MBB4763922.1"/>
    <property type="molecule type" value="Genomic_DNA"/>
</dbReference>
<evidence type="ECO:0000313" key="5">
    <source>
        <dbReference type="Proteomes" id="UP000578112"/>
    </source>
</evidence>
<dbReference type="InterPro" id="IPR011990">
    <property type="entry name" value="TPR-like_helical_dom_sf"/>
</dbReference>
<feature type="compositionally biased region" description="Acidic residues" evidence="1">
    <location>
        <begin position="1252"/>
        <end position="1271"/>
    </location>
</feature>
<dbReference type="InterPro" id="IPR027417">
    <property type="entry name" value="P-loop_NTPase"/>
</dbReference>
<name>A0A7W7I005_9ACTN</name>
<dbReference type="InterPro" id="IPR007111">
    <property type="entry name" value="NACHT_NTPase"/>
</dbReference>
<dbReference type="SUPFAM" id="SSF52540">
    <property type="entry name" value="P-loop containing nucleoside triphosphate hydrolases"/>
    <property type="match status" value="1"/>
</dbReference>
<keyword evidence="2" id="KW-0472">Membrane</keyword>
<dbReference type="SUPFAM" id="SSF48452">
    <property type="entry name" value="TPR-like"/>
    <property type="match status" value="1"/>
</dbReference>
<sequence>MGRSGKRWWSHSPAAIFVATALALVGNLATETIEFDAPWWGGLMWSLVAVLFVAAAVVEAARRGGDAVTDQDIEGAVRDLEQELLVAYADQTLRHGASPTQIDVRFRPTREPLADDEAGSSGEDRGWDRFLLGGDVSQIVEAFLSLARRQLIVLGEPGAGKSVLALLLSWRLLEKRTSGEPVPVFLPISSWDPTAQTVDEFVASRLRLEHPKVFRGRGADLARMLMTPLRVDRARPPVQHVLPVLDGLDELRAEHIPAAIRKLHEFMAAGRPLVVTCRSREYALIMREERGALEQAAVVEILPVALEQVIAFLGRPRADRARWEPVFAHLEREPGGVLAATLTTPLTVTMTRTAYRESGGDPAELTRLRTRTEIRDRLIDRYVGIAYDPDPMLVARRTGRRYRPDRAARWLGTLAFHSYGQGTLDLTWRSLPLALMNPRADLTAWVLSCGGVAAVAALGYAAGSARGAIAATIVAAAVALYWAPLHGDEHLVGRYFALPALASVTGFATGIAVGAPWTGGLAGACAGLAYAGATAWRPLRPAALRAWLWSLLGVGGFAAAAAWRAPDRVGAWSATAAVIIGGAALLSLRGWPLARDRACHLLLVARGWLPLRTTRFARDAYERGVMRRSGSVWQFRHALINERLARPAQRRSLVQLAATGHYAAQRELADSASEVGDVEAVLALLRRRVARRDRGATVVLADLLYGRGETDAGLSVLRQGVRRGHEDAKDALADRLDERGDTEELRALADRGAVQAVRHLRTRLLKRGDTDGAAALVRTAVRNAPRRDALRIAAIPGEDVDPDTMDLARHRAGWFWAWRYRQQHPPMPTFDRPTDGDDEELLEIYRMAREQDVAGLTRLADQGSWRAAERLADLLADLDDAEALAARAAEGDDFAASALVLVLEKRKDIAWLLRLVKAETSHRAIFALERLYVEGGRPDEAIAVLRLIAARSPDAANGLARLLTLRGNLDEAVAVLRKHARRNDSSAQRLAELLLRRGDRARAITVLRRRAGRSSWCAITLAELHTEHDEIREAIEVLGDCAAREPQNEVYSGTRTAGTYLFEFLRRRTDVARLRSWAVRDERAVPHLLGLLTDLGDIDGAIAFLRPRADLRQGSENRRRLAALLRERGDVDELRRRAQRGDTFAGLRFAELAHEQRQPDEAVAMLSGYVERSATWGQNDPARQSLVSVLRRQGHVDLLLRMAAGADGVVAAAATELSEGRRDAAIDLLWRHLRKNDPPHWYPFGQRQGDQAEVDEDPRDLLDDSTDDLIA</sequence>
<dbReference type="Pfam" id="PF12895">
    <property type="entry name" value="ANAPC3"/>
    <property type="match status" value="1"/>
</dbReference>
<dbReference type="Gene3D" id="1.25.40.10">
    <property type="entry name" value="Tetratricopeptide repeat domain"/>
    <property type="match status" value="3"/>
</dbReference>
<dbReference type="Gene3D" id="3.40.50.300">
    <property type="entry name" value="P-loop containing nucleotide triphosphate hydrolases"/>
    <property type="match status" value="1"/>
</dbReference>
<keyword evidence="5" id="KW-1185">Reference proteome</keyword>
<feature type="domain" description="NACHT" evidence="3">
    <location>
        <begin position="149"/>
        <end position="251"/>
    </location>
</feature>
<reference evidence="4 5" key="1">
    <citation type="submission" date="2020-08" db="EMBL/GenBank/DDBJ databases">
        <title>Sequencing the genomes of 1000 actinobacteria strains.</title>
        <authorList>
            <person name="Klenk H.-P."/>
        </authorList>
    </citation>
    <scope>NUCLEOTIDE SEQUENCE [LARGE SCALE GENOMIC DNA]</scope>
    <source>
        <strain evidence="4 5">DSM 43149</strain>
    </source>
</reference>
<organism evidence="4 5">
    <name type="scientific">Actinoplanes digitatis</name>
    <dbReference type="NCBI Taxonomy" id="1868"/>
    <lineage>
        <taxon>Bacteria</taxon>
        <taxon>Bacillati</taxon>
        <taxon>Actinomycetota</taxon>
        <taxon>Actinomycetes</taxon>
        <taxon>Micromonosporales</taxon>
        <taxon>Micromonosporaceae</taxon>
        <taxon>Actinoplanes</taxon>
    </lineage>
</organism>
<proteinExistence type="predicted"/>
<feature type="transmembrane region" description="Helical" evidence="2">
    <location>
        <begin position="442"/>
        <end position="461"/>
    </location>
</feature>
<evidence type="ECO:0000256" key="1">
    <source>
        <dbReference type="SAM" id="MobiDB-lite"/>
    </source>
</evidence>
<evidence type="ECO:0000256" key="2">
    <source>
        <dbReference type="SAM" id="Phobius"/>
    </source>
</evidence>
<feature type="transmembrane region" description="Helical" evidence="2">
    <location>
        <begin position="467"/>
        <end position="483"/>
    </location>
</feature>
<feature type="region of interest" description="Disordered" evidence="1">
    <location>
        <begin position="1240"/>
        <end position="1271"/>
    </location>
</feature>
<evidence type="ECO:0000259" key="3">
    <source>
        <dbReference type="PROSITE" id="PS50837"/>
    </source>
</evidence>
<comment type="caution">
    <text evidence="4">The sequence shown here is derived from an EMBL/GenBank/DDBJ whole genome shotgun (WGS) entry which is preliminary data.</text>
</comment>
<accession>A0A7W7I005</accession>
<gene>
    <name evidence="4" type="ORF">BJ971_004478</name>
</gene>
<feature type="transmembrane region" description="Helical" evidence="2">
    <location>
        <begin position="569"/>
        <end position="588"/>
    </location>
</feature>
<feature type="transmembrane region" description="Helical" evidence="2">
    <location>
        <begin position="546"/>
        <end position="563"/>
    </location>
</feature>
<dbReference type="Proteomes" id="UP000578112">
    <property type="component" value="Unassembled WGS sequence"/>
</dbReference>
<keyword evidence="2" id="KW-0812">Transmembrane</keyword>
<protein>
    <submittedName>
        <fullName evidence="4">Tetratricopeptide (TPR) repeat protein</fullName>
    </submittedName>
</protein>
<evidence type="ECO:0000313" key="4">
    <source>
        <dbReference type="EMBL" id="MBB4763922.1"/>
    </source>
</evidence>
<feature type="transmembrane region" description="Helical" evidence="2">
    <location>
        <begin position="495"/>
        <end position="515"/>
    </location>
</feature>
<feature type="transmembrane region" description="Helical" evidence="2">
    <location>
        <begin position="39"/>
        <end position="58"/>
    </location>
</feature>
<dbReference type="AlphaFoldDB" id="A0A7W7I005"/>
<keyword evidence="2" id="KW-1133">Transmembrane helix</keyword>
<dbReference type="PROSITE" id="PS50837">
    <property type="entry name" value="NACHT"/>
    <property type="match status" value="1"/>
</dbReference>
<dbReference type="RefSeq" id="WP_184995167.1">
    <property type="nucleotide sequence ID" value="NZ_BOMK01000024.1"/>
</dbReference>